<proteinExistence type="predicted"/>
<evidence type="ECO:0000313" key="2">
    <source>
        <dbReference type="Proteomes" id="UP000761411"/>
    </source>
</evidence>
<protein>
    <submittedName>
        <fullName evidence="1">Uncharacterized protein</fullName>
    </submittedName>
</protein>
<dbReference type="AlphaFoldDB" id="A0A944CNT0"/>
<accession>A0A944CNT0</accession>
<dbReference type="Proteomes" id="UP000761411">
    <property type="component" value="Unassembled WGS sequence"/>
</dbReference>
<reference evidence="1 2" key="1">
    <citation type="journal article" date="2021" name="Microorganisms">
        <title>Bacterial Dimethylsulfoniopropionate Biosynthesis in the East China Sea.</title>
        <authorList>
            <person name="Liu J."/>
            <person name="Zhang Y."/>
            <person name="Liu J."/>
            <person name="Zhong H."/>
            <person name="Williams B.T."/>
            <person name="Zheng Y."/>
            <person name="Curson A.R.J."/>
            <person name="Sun C."/>
            <person name="Sun H."/>
            <person name="Song D."/>
            <person name="Wagner Mackenzie B."/>
            <person name="Bermejo Martinez A."/>
            <person name="Todd J.D."/>
            <person name="Zhang X.H."/>
        </authorList>
    </citation>
    <scope>NUCLEOTIDE SEQUENCE [LARGE SCALE GENOMIC DNA]</scope>
    <source>
        <strain evidence="1 2">ESS08</strain>
    </source>
</reference>
<sequence length="62" mass="6878">MGIRNDEAAAPEIRQELSSVSDALESGSITLDHALFWDHIEARKILRTDFSDVGFHHITLGS</sequence>
<gene>
    <name evidence="1" type="ORF">DYI25_18950</name>
</gene>
<comment type="caution">
    <text evidence="1">The sequence shown here is derived from an EMBL/GenBank/DDBJ whole genome shotgun (WGS) entry which is preliminary data.</text>
</comment>
<keyword evidence="2" id="KW-1185">Reference proteome</keyword>
<dbReference type="RefSeq" id="WP_213371862.1">
    <property type="nucleotide sequence ID" value="NZ_QTKX01000003.1"/>
</dbReference>
<name>A0A944CNT0_9BACI</name>
<evidence type="ECO:0000313" key="1">
    <source>
        <dbReference type="EMBL" id="MBS8266504.1"/>
    </source>
</evidence>
<dbReference type="EMBL" id="QTKX01000003">
    <property type="protein sequence ID" value="MBS8266504.1"/>
    <property type="molecule type" value="Genomic_DNA"/>
</dbReference>
<organism evidence="1 2">
    <name type="scientific">Mesobacillus boroniphilus</name>
    <dbReference type="NCBI Taxonomy" id="308892"/>
    <lineage>
        <taxon>Bacteria</taxon>
        <taxon>Bacillati</taxon>
        <taxon>Bacillota</taxon>
        <taxon>Bacilli</taxon>
        <taxon>Bacillales</taxon>
        <taxon>Bacillaceae</taxon>
        <taxon>Mesobacillus</taxon>
    </lineage>
</organism>